<feature type="region of interest" description="Disordered" evidence="5">
    <location>
        <begin position="1"/>
        <end position="20"/>
    </location>
</feature>
<organism evidence="9 10">
    <name type="scientific">Coniella lustricola</name>
    <dbReference type="NCBI Taxonomy" id="2025994"/>
    <lineage>
        <taxon>Eukaryota</taxon>
        <taxon>Fungi</taxon>
        <taxon>Dikarya</taxon>
        <taxon>Ascomycota</taxon>
        <taxon>Pezizomycotina</taxon>
        <taxon>Sordariomycetes</taxon>
        <taxon>Sordariomycetidae</taxon>
        <taxon>Diaporthales</taxon>
        <taxon>Schizoparmaceae</taxon>
        <taxon>Coniella</taxon>
    </lineage>
</organism>
<evidence type="ECO:0000313" key="10">
    <source>
        <dbReference type="Proteomes" id="UP000241462"/>
    </source>
</evidence>
<evidence type="ECO:0000259" key="6">
    <source>
        <dbReference type="Pfam" id="PF00394"/>
    </source>
</evidence>
<gene>
    <name evidence="9" type="ORF">BD289DRAFT_371192</name>
</gene>
<dbReference type="CDD" id="cd04205">
    <property type="entry name" value="CuRO_2_LCC_like"/>
    <property type="match status" value="1"/>
</dbReference>
<evidence type="ECO:0000256" key="4">
    <source>
        <dbReference type="ARBA" id="ARBA00023008"/>
    </source>
</evidence>
<keyword evidence="4" id="KW-0186">Copper</keyword>
<dbReference type="OrthoDB" id="2121828at2759"/>
<dbReference type="InterPro" id="IPR002355">
    <property type="entry name" value="Cu_oxidase_Cu_BS"/>
</dbReference>
<dbReference type="EMBL" id="KZ678476">
    <property type="protein sequence ID" value="PSR82485.1"/>
    <property type="molecule type" value="Genomic_DNA"/>
</dbReference>
<dbReference type="Proteomes" id="UP000241462">
    <property type="component" value="Unassembled WGS sequence"/>
</dbReference>
<dbReference type="PANTHER" id="PTHR11709">
    <property type="entry name" value="MULTI-COPPER OXIDASE"/>
    <property type="match status" value="1"/>
</dbReference>
<dbReference type="Pfam" id="PF07732">
    <property type="entry name" value="Cu-oxidase_3"/>
    <property type="match status" value="1"/>
</dbReference>
<dbReference type="PROSITE" id="PS00080">
    <property type="entry name" value="MULTICOPPER_OXIDASE2"/>
    <property type="match status" value="1"/>
</dbReference>
<dbReference type="SUPFAM" id="SSF49503">
    <property type="entry name" value="Cupredoxins"/>
    <property type="match status" value="3"/>
</dbReference>
<evidence type="ECO:0000256" key="2">
    <source>
        <dbReference type="ARBA" id="ARBA00022723"/>
    </source>
</evidence>
<dbReference type="STRING" id="2025994.A0A2T3A466"/>
<evidence type="ECO:0000256" key="1">
    <source>
        <dbReference type="ARBA" id="ARBA00010609"/>
    </source>
</evidence>
<dbReference type="AlphaFoldDB" id="A0A2T3A466"/>
<evidence type="ECO:0000259" key="7">
    <source>
        <dbReference type="Pfam" id="PF07731"/>
    </source>
</evidence>
<dbReference type="PANTHER" id="PTHR11709:SF511">
    <property type="entry name" value="LACCASE"/>
    <property type="match status" value="1"/>
</dbReference>
<dbReference type="InterPro" id="IPR011706">
    <property type="entry name" value="Cu-oxidase_C"/>
</dbReference>
<reference evidence="9 10" key="1">
    <citation type="journal article" date="2018" name="Mycol. Prog.">
        <title>Coniella lustricola, a new species from submerged detritus.</title>
        <authorList>
            <person name="Raudabaugh D.B."/>
            <person name="Iturriaga T."/>
            <person name="Carver A."/>
            <person name="Mondo S."/>
            <person name="Pangilinan J."/>
            <person name="Lipzen A."/>
            <person name="He G."/>
            <person name="Amirebrahimi M."/>
            <person name="Grigoriev I.V."/>
            <person name="Miller A.N."/>
        </authorList>
    </citation>
    <scope>NUCLEOTIDE SEQUENCE [LARGE SCALE GENOMIC DNA]</scope>
    <source>
        <strain evidence="9 10">B22-T-1</strain>
    </source>
</reference>
<feature type="domain" description="Plastocyanin-like" evidence="6">
    <location>
        <begin position="157"/>
        <end position="286"/>
    </location>
</feature>
<dbReference type="Gene3D" id="2.60.40.420">
    <property type="entry name" value="Cupredoxins - blue copper proteins"/>
    <property type="match status" value="3"/>
</dbReference>
<dbReference type="InParanoid" id="A0A2T3A466"/>
<evidence type="ECO:0000313" key="9">
    <source>
        <dbReference type="EMBL" id="PSR82485.1"/>
    </source>
</evidence>
<dbReference type="InterPro" id="IPR008972">
    <property type="entry name" value="Cupredoxin"/>
</dbReference>
<proteinExistence type="inferred from homology"/>
<evidence type="ECO:0000259" key="8">
    <source>
        <dbReference type="Pfam" id="PF07732"/>
    </source>
</evidence>
<dbReference type="InterPro" id="IPR033138">
    <property type="entry name" value="Cu_oxidase_CS"/>
</dbReference>
<dbReference type="InterPro" id="IPR001117">
    <property type="entry name" value="Cu-oxidase_2nd"/>
</dbReference>
<comment type="similarity">
    <text evidence="1">Belongs to the multicopper oxidase family.</text>
</comment>
<sequence>MRDLTSLLQPQSHNQREPTTRRFTWNITSGLRRPDGVLKEVILVNDKFPGPTLEGRSGDTWEIDVYNNHHEGIAIHWHGLHMRGANHMDGAVGITQCEVPPGEHFVYHFKVGDNQTGTYWYHAHSQTQLASGLYGGLVVHADKRGRPQEDGYDMELLFLVGDWYHRRSSEVLKTFMDATSNGDEPCPDSLLVNGLGHFDCSRSTPSAPVDCDVVQKPTLALNMSHRYLVRLVNTGSLTGFSFTIPDAEVNITSVDGDQAVTADPSNGVGILYPGERVDFILSWQQAFQSNSSSLVVNLDKEQVQFPMNFQSPNLALEYHQEFTIDSTPKMMSRTKAGLGQSLETSAKQNLQKLKVKDLTESLPEPEVKLVIYSAVEILNHLNNIPTGFINRTHWSQQEEPLLSLERSEWDDHQLVPWTAAQPKWVELVINNLDSTGHPFHLHGFDFYVISSWKGQGGWDYFNPFDTSSKPRGGDPNLKNPIRKDTVYVPAFGYVRLRFWADNEGIWLLHCHILWHEASGMAMAIHVLGDEDTAFKGTVMGQESSSLCR</sequence>
<dbReference type="GO" id="GO:0016491">
    <property type="term" value="F:oxidoreductase activity"/>
    <property type="evidence" value="ECO:0007669"/>
    <property type="project" value="UniProtKB-KW"/>
</dbReference>
<feature type="domain" description="Plastocyanin-like" evidence="7">
    <location>
        <begin position="405"/>
        <end position="526"/>
    </location>
</feature>
<protein>
    <submittedName>
        <fullName evidence="9">Multicopper oxidase-domain-containing protein</fullName>
    </submittedName>
</protein>
<dbReference type="GO" id="GO:0005507">
    <property type="term" value="F:copper ion binding"/>
    <property type="evidence" value="ECO:0007669"/>
    <property type="project" value="InterPro"/>
</dbReference>
<dbReference type="PROSITE" id="PS00079">
    <property type="entry name" value="MULTICOPPER_OXIDASE1"/>
    <property type="match status" value="1"/>
</dbReference>
<keyword evidence="10" id="KW-1185">Reference proteome</keyword>
<dbReference type="Pfam" id="PF00394">
    <property type="entry name" value="Cu-oxidase"/>
    <property type="match status" value="1"/>
</dbReference>
<dbReference type="InterPro" id="IPR011707">
    <property type="entry name" value="Cu-oxidase-like_N"/>
</dbReference>
<accession>A0A2T3A466</accession>
<feature type="compositionally biased region" description="Polar residues" evidence="5">
    <location>
        <begin position="1"/>
        <end position="13"/>
    </location>
</feature>
<dbReference type="InterPro" id="IPR045087">
    <property type="entry name" value="Cu-oxidase_fam"/>
</dbReference>
<dbReference type="CDD" id="cd13910">
    <property type="entry name" value="CuRO_3_MCO_like_4"/>
    <property type="match status" value="1"/>
</dbReference>
<feature type="domain" description="Plastocyanin-like" evidence="8">
    <location>
        <begin position="31"/>
        <end position="143"/>
    </location>
</feature>
<keyword evidence="2" id="KW-0479">Metal-binding</keyword>
<evidence type="ECO:0000256" key="5">
    <source>
        <dbReference type="SAM" id="MobiDB-lite"/>
    </source>
</evidence>
<evidence type="ECO:0000256" key="3">
    <source>
        <dbReference type="ARBA" id="ARBA00023002"/>
    </source>
</evidence>
<dbReference type="Pfam" id="PF07731">
    <property type="entry name" value="Cu-oxidase_2"/>
    <property type="match status" value="1"/>
</dbReference>
<keyword evidence="3" id="KW-0560">Oxidoreductase</keyword>
<name>A0A2T3A466_9PEZI</name>